<dbReference type="EMBL" id="KI669493">
    <property type="protein sequence ID" value="OCF37070.1"/>
    <property type="molecule type" value="Genomic_DNA"/>
</dbReference>
<proteinExistence type="predicted"/>
<reference evidence="2 3" key="1">
    <citation type="submission" date="2013-07" db="EMBL/GenBank/DDBJ databases">
        <title>The Genome Sequence of Cryptococcus heveanensis BCC8398.</title>
        <authorList>
            <consortium name="The Broad Institute Genome Sequencing Platform"/>
            <person name="Cuomo C."/>
            <person name="Litvintseva A."/>
            <person name="Chen Y."/>
            <person name="Heitman J."/>
            <person name="Sun S."/>
            <person name="Springer D."/>
            <person name="Dromer F."/>
            <person name="Young S.K."/>
            <person name="Zeng Q."/>
            <person name="Gargeya S."/>
            <person name="Fitzgerald M."/>
            <person name="Abouelleil A."/>
            <person name="Alvarado L."/>
            <person name="Berlin A.M."/>
            <person name="Chapman S.B."/>
            <person name="Dewar J."/>
            <person name="Goldberg J."/>
            <person name="Griggs A."/>
            <person name="Gujja S."/>
            <person name="Hansen M."/>
            <person name="Howarth C."/>
            <person name="Imamovic A."/>
            <person name="Larimer J."/>
            <person name="McCowan C."/>
            <person name="Murphy C."/>
            <person name="Pearson M."/>
            <person name="Priest M."/>
            <person name="Roberts A."/>
            <person name="Saif S."/>
            <person name="Shea T."/>
            <person name="Sykes S."/>
            <person name="Wortman J."/>
            <person name="Nusbaum C."/>
            <person name="Birren B."/>
        </authorList>
    </citation>
    <scope>NUCLEOTIDE SEQUENCE [LARGE SCALE GENOMIC DNA]</scope>
    <source>
        <strain evidence="2 3">BCC8398</strain>
    </source>
</reference>
<dbReference type="Proteomes" id="UP000092666">
    <property type="component" value="Unassembled WGS sequence"/>
</dbReference>
<keyword evidence="3" id="KW-1185">Reference proteome</keyword>
<evidence type="ECO:0000313" key="3">
    <source>
        <dbReference type="Proteomes" id="UP000092666"/>
    </source>
</evidence>
<accession>A0A1B9H1E4</accession>
<dbReference type="AlphaFoldDB" id="A0A1B9H1E4"/>
<evidence type="ECO:0000256" key="1">
    <source>
        <dbReference type="SAM" id="Phobius"/>
    </source>
</evidence>
<reference evidence="3" key="2">
    <citation type="submission" date="2013-12" db="EMBL/GenBank/DDBJ databases">
        <title>Evolution of pathogenesis and genome organization in the Tremellales.</title>
        <authorList>
            <person name="Cuomo C."/>
            <person name="Litvintseva A."/>
            <person name="Heitman J."/>
            <person name="Chen Y."/>
            <person name="Sun S."/>
            <person name="Springer D."/>
            <person name="Dromer F."/>
            <person name="Young S."/>
            <person name="Zeng Q."/>
            <person name="Chapman S."/>
            <person name="Gujja S."/>
            <person name="Saif S."/>
            <person name="Birren B."/>
        </authorList>
    </citation>
    <scope>NUCLEOTIDE SEQUENCE [LARGE SCALE GENOMIC DNA]</scope>
    <source>
        <strain evidence="3">BCC8398</strain>
    </source>
</reference>
<evidence type="ECO:0000313" key="2">
    <source>
        <dbReference type="EMBL" id="OCF37070.1"/>
    </source>
</evidence>
<keyword evidence="1" id="KW-1133">Transmembrane helix</keyword>
<organism evidence="2 3">
    <name type="scientific">Kwoniella heveanensis BCC8398</name>
    <dbReference type="NCBI Taxonomy" id="1296120"/>
    <lineage>
        <taxon>Eukaryota</taxon>
        <taxon>Fungi</taxon>
        <taxon>Dikarya</taxon>
        <taxon>Basidiomycota</taxon>
        <taxon>Agaricomycotina</taxon>
        <taxon>Tremellomycetes</taxon>
        <taxon>Tremellales</taxon>
        <taxon>Cryptococcaceae</taxon>
        <taxon>Kwoniella</taxon>
    </lineage>
</organism>
<gene>
    <name evidence="2" type="ORF">I316_00975</name>
</gene>
<sequence length="162" mass="17857">MFITLLTSEATYSKASPVLRQTTSAISDDPQRINWQSPLERCNGILGPLRRLRFGVGHGRSIPISRRAIEDDQGSYNRFRLPMLIAIPVLSVLAVVMLLLILVPLYRRNRVHRAFRRSKSSVPIGAILGVPQLPSPASTLRVSDALKRAFPAQLKGTSASST</sequence>
<keyword evidence="1" id="KW-0472">Membrane</keyword>
<keyword evidence="1" id="KW-0812">Transmembrane</keyword>
<protein>
    <submittedName>
        <fullName evidence="2">Uncharacterized protein</fullName>
    </submittedName>
</protein>
<feature type="transmembrane region" description="Helical" evidence="1">
    <location>
        <begin position="83"/>
        <end position="106"/>
    </location>
</feature>
<name>A0A1B9H1E4_9TREE</name>